<feature type="binding site" evidence="5">
    <location>
        <position position="142"/>
    </location>
    <ligand>
        <name>NAD(+)</name>
        <dbReference type="ChEBI" id="CHEBI:57540"/>
    </ligand>
</feature>
<evidence type="ECO:0000313" key="7">
    <source>
        <dbReference type="EMBL" id="QEQ95996.1"/>
    </source>
</evidence>
<dbReference type="InterPro" id="IPR014027">
    <property type="entry name" value="UDP-Glc/GDP-Man_DH_C"/>
</dbReference>
<dbReference type="SUPFAM" id="SSF51735">
    <property type="entry name" value="NAD(P)-binding Rossmann-fold domains"/>
    <property type="match status" value="1"/>
</dbReference>
<evidence type="ECO:0000256" key="4">
    <source>
        <dbReference type="PIRSR" id="PIRSR500134-2"/>
    </source>
</evidence>
<evidence type="ECO:0000256" key="5">
    <source>
        <dbReference type="PIRSR" id="PIRSR500134-3"/>
    </source>
</evidence>
<dbReference type="GO" id="GO:0051287">
    <property type="term" value="F:NAD binding"/>
    <property type="evidence" value="ECO:0007669"/>
    <property type="project" value="InterPro"/>
</dbReference>
<dbReference type="EC" id="1.1.1.22" evidence="3"/>
<dbReference type="InterPro" id="IPR036291">
    <property type="entry name" value="NAD(P)-bd_dom_sf"/>
</dbReference>
<feature type="domain" description="UDP-glucose/GDP-mannose dehydrogenase C-terminal" evidence="6">
    <location>
        <begin position="303"/>
        <end position="407"/>
    </location>
</feature>
<dbReference type="SMART" id="SM00984">
    <property type="entry name" value="UDPG_MGDP_dh_C"/>
    <property type="match status" value="1"/>
</dbReference>
<feature type="binding site" evidence="4">
    <location>
        <position position="310"/>
    </location>
    <ligand>
        <name>substrate</name>
    </ligand>
</feature>
<protein>
    <recommendedName>
        <fullName evidence="1 3">UDP-glucose 6-dehydrogenase</fullName>
        <ecNumber evidence="3">1.1.1.22</ecNumber>
    </recommendedName>
</protein>
<dbReference type="OrthoDB" id="9803238at2"/>
<feature type="binding site" evidence="4">
    <location>
        <begin position="239"/>
        <end position="243"/>
    </location>
    <ligand>
        <name>substrate</name>
    </ligand>
</feature>
<evidence type="ECO:0000256" key="1">
    <source>
        <dbReference type="ARBA" id="ARBA00015132"/>
    </source>
</evidence>
<dbReference type="SUPFAM" id="SSF52413">
    <property type="entry name" value="UDP-glucose/GDP-mannose dehydrogenase C-terminal domain"/>
    <property type="match status" value="1"/>
</dbReference>
<dbReference type="PIRSF" id="PIRSF000124">
    <property type="entry name" value="UDPglc_GDPman_dh"/>
    <property type="match status" value="1"/>
</dbReference>
<gene>
    <name evidence="7" type="ORF">F0U83_04340</name>
</gene>
<keyword evidence="8" id="KW-1185">Reference proteome</keyword>
<dbReference type="NCBIfam" id="TIGR03026">
    <property type="entry name" value="NDP-sugDHase"/>
    <property type="match status" value="1"/>
</dbReference>
<evidence type="ECO:0000256" key="2">
    <source>
        <dbReference type="ARBA" id="ARBA00023002"/>
    </source>
</evidence>
<evidence type="ECO:0000256" key="3">
    <source>
        <dbReference type="PIRNR" id="PIRNR000124"/>
    </source>
</evidence>
<dbReference type="SUPFAM" id="SSF48179">
    <property type="entry name" value="6-phosphogluconate dehydrogenase C-terminal domain-like"/>
    <property type="match status" value="1"/>
</dbReference>
<proteinExistence type="inferred from homology"/>
<dbReference type="GO" id="GO:0003979">
    <property type="term" value="F:UDP-glucose 6-dehydrogenase activity"/>
    <property type="evidence" value="ECO:0007669"/>
    <property type="project" value="UniProtKB-EC"/>
</dbReference>
<dbReference type="PANTHER" id="PTHR43750:SF3">
    <property type="entry name" value="UDP-GLUCOSE 6-DEHYDROGENASE TUAD"/>
    <property type="match status" value="1"/>
</dbReference>
<dbReference type="KEGG" id="ncu:F0U83_04340"/>
<dbReference type="InterPro" id="IPR008927">
    <property type="entry name" value="6-PGluconate_DH-like_C_sf"/>
</dbReference>
<evidence type="ECO:0000259" key="6">
    <source>
        <dbReference type="SMART" id="SM00984"/>
    </source>
</evidence>
<feature type="binding site" evidence="4">
    <location>
        <position position="194"/>
    </location>
    <ligand>
        <name>substrate</name>
    </ligand>
</feature>
<dbReference type="RefSeq" id="WP_138988927.1">
    <property type="nucleotide sequence ID" value="NZ_CP043869.1"/>
</dbReference>
<dbReference type="PIRSF" id="PIRSF500134">
    <property type="entry name" value="UDPglc_DH_bac"/>
    <property type="match status" value="1"/>
</dbReference>
<dbReference type="Gene3D" id="1.20.5.100">
    <property type="entry name" value="Cytochrome c1, transmembrane anchor, C-terminal"/>
    <property type="match status" value="1"/>
</dbReference>
<accession>A0A5P1R9N7</accession>
<dbReference type="InterPro" id="IPR036220">
    <property type="entry name" value="UDP-Glc/GDP-Man_DH_C_sf"/>
</dbReference>
<dbReference type="Pfam" id="PF00984">
    <property type="entry name" value="UDPG_MGDP_dh"/>
    <property type="match status" value="1"/>
</dbReference>
<dbReference type="InterPro" id="IPR014026">
    <property type="entry name" value="UDP-Glc/GDP-Man_DH_dimer"/>
</dbReference>
<dbReference type="Gene3D" id="3.40.50.720">
    <property type="entry name" value="NAD(P)-binding Rossmann-like Domain"/>
    <property type="match status" value="2"/>
</dbReference>
<dbReference type="Proteomes" id="UP000324760">
    <property type="component" value="Chromosome"/>
</dbReference>
<comment type="similarity">
    <text evidence="3">Belongs to the UDP-glucose/GDP-mannose dehydrogenase family.</text>
</comment>
<dbReference type="EMBL" id="CP043869">
    <property type="protein sequence ID" value="QEQ95996.1"/>
    <property type="molecule type" value="Genomic_DNA"/>
</dbReference>
<dbReference type="AlphaFoldDB" id="A0A5P1R9N7"/>
<keyword evidence="2 3" id="KW-0560">Oxidoreductase</keyword>
<sequence>MKIVIWGQELTAWVTAAAFAQAGNTVYIVNDSTLEKPIDLMGSNIKNEPGLLDLVNSEFAAGRLQMMQSGSAILMQNHIISMNPAEYELAQSVVMRIAKKCDGPVLVLNQSHFGVGYTDKLQTLLDIEKDQVVAYLAESLSEGTALQSIRQQKSITLGCTNDWGLMTIRALLRPFTQNMEQMLLMTPQEAEFAKLAVTGMLALRIGYVNELANLAEQLHVDIDVVRQSMIADPRIGHHFLSPGCGFGGHTFSQTIKGLANLLTEKRQSTLLDTVLKENEKQKEQPFRKLWRHYECDIHNLNIAIWGASFKPGSSALDGAPSLKIINALIAQQANVRIHDPEALENIAKRFGGHPQVHTCADKYEALENADALLLLTEWPEYWSPDYENVLAQMKHPLIIDGRNIFDRELLESLGFTYYGIGR</sequence>
<dbReference type="GO" id="GO:0000271">
    <property type="term" value="P:polysaccharide biosynthetic process"/>
    <property type="evidence" value="ECO:0007669"/>
    <property type="project" value="InterPro"/>
</dbReference>
<dbReference type="InterPro" id="IPR017476">
    <property type="entry name" value="UDP-Glc/GDP-Man"/>
</dbReference>
<dbReference type="Pfam" id="PF03720">
    <property type="entry name" value="UDPG_MGDP_dh_C"/>
    <property type="match status" value="1"/>
</dbReference>
<dbReference type="PANTHER" id="PTHR43750">
    <property type="entry name" value="UDP-GLUCOSE 6-DEHYDROGENASE TUAD"/>
    <property type="match status" value="1"/>
</dbReference>
<reference evidence="7 8" key="1">
    <citation type="journal article" date="2019" name="Biochem. Eng. J.">
        <title>Metabolic engineering of the marine bacteria Neptunomonas concharum for the production of acetoin and meso-2,3-butanediol from acetate.</title>
        <authorList>
            <person name="Li W."/>
            <person name="Pu N."/>
            <person name="Liu C.-X."/>
            <person name="Yuan Q.-P."/>
            <person name="Li Z.-J."/>
        </authorList>
    </citation>
    <scope>NUCLEOTIDE SEQUENCE [LARGE SCALE GENOMIC DNA]</scope>
    <source>
        <strain evidence="7 8">JCM17730</strain>
    </source>
</reference>
<comment type="catalytic activity">
    <reaction evidence="3">
        <text>UDP-alpha-D-glucose + 2 NAD(+) + H2O = UDP-alpha-D-glucuronate + 2 NADH + 3 H(+)</text>
        <dbReference type="Rhea" id="RHEA:23596"/>
        <dbReference type="ChEBI" id="CHEBI:15377"/>
        <dbReference type="ChEBI" id="CHEBI:15378"/>
        <dbReference type="ChEBI" id="CHEBI:57540"/>
        <dbReference type="ChEBI" id="CHEBI:57945"/>
        <dbReference type="ChEBI" id="CHEBI:58052"/>
        <dbReference type="ChEBI" id="CHEBI:58885"/>
        <dbReference type="EC" id="1.1.1.22"/>
    </reaction>
</comment>
<name>A0A5P1R9N7_9GAMM</name>
<evidence type="ECO:0000313" key="8">
    <source>
        <dbReference type="Proteomes" id="UP000324760"/>
    </source>
</evidence>
<feature type="binding site" evidence="4">
    <location>
        <position position="247"/>
    </location>
    <ligand>
        <name>substrate</name>
    </ligand>
</feature>
<keyword evidence="3 5" id="KW-0520">NAD</keyword>
<organism evidence="7 8">
    <name type="scientific">Neptunomonas concharum</name>
    <dbReference type="NCBI Taxonomy" id="1031538"/>
    <lineage>
        <taxon>Bacteria</taxon>
        <taxon>Pseudomonadati</taxon>
        <taxon>Pseudomonadota</taxon>
        <taxon>Gammaproteobacteria</taxon>
        <taxon>Oceanospirillales</taxon>
        <taxon>Oceanospirillaceae</taxon>
        <taxon>Neptunomonas</taxon>
    </lineage>
</organism>
<dbReference type="InterPro" id="IPR028357">
    <property type="entry name" value="UDPglc_DH_bac"/>
</dbReference>